<dbReference type="Pfam" id="PF03466">
    <property type="entry name" value="LysR_substrate"/>
    <property type="match status" value="1"/>
</dbReference>
<evidence type="ECO:0000256" key="3">
    <source>
        <dbReference type="ARBA" id="ARBA00023125"/>
    </source>
</evidence>
<evidence type="ECO:0000313" key="7">
    <source>
        <dbReference type="EMBL" id="MET7015068.1"/>
    </source>
</evidence>
<evidence type="ECO:0000256" key="1">
    <source>
        <dbReference type="ARBA" id="ARBA00009437"/>
    </source>
</evidence>
<dbReference type="Pfam" id="PF00126">
    <property type="entry name" value="HTH_1"/>
    <property type="match status" value="1"/>
</dbReference>
<dbReference type="PROSITE" id="PS50931">
    <property type="entry name" value="HTH_LYSR"/>
    <property type="match status" value="1"/>
</dbReference>
<dbReference type="PANTHER" id="PTHR30293">
    <property type="entry name" value="TRANSCRIPTIONAL REGULATORY PROTEIN NAC-RELATED"/>
    <property type="match status" value="1"/>
</dbReference>
<dbReference type="EMBL" id="JBEWZI010000013">
    <property type="protein sequence ID" value="MET7015068.1"/>
    <property type="molecule type" value="Genomic_DNA"/>
</dbReference>
<keyword evidence="5" id="KW-0804">Transcription</keyword>
<evidence type="ECO:0000256" key="5">
    <source>
        <dbReference type="ARBA" id="ARBA00023163"/>
    </source>
</evidence>
<comment type="caution">
    <text evidence="7">The sequence shown here is derived from an EMBL/GenBank/DDBJ whole genome shotgun (WGS) entry which is preliminary data.</text>
</comment>
<dbReference type="InterPro" id="IPR005119">
    <property type="entry name" value="LysR_subst-bd"/>
</dbReference>
<proteinExistence type="inferred from homology"/>
<keyword evidence="2" id="KW-0805">Transcription regulation</keyword>
<evidence type="ECO:0000256" key="2">
    <source>
        <dbReference type="ARBA" id="ARBA00023015"/>
    </source>
</evidence>
<protein>
    <submittedName>
        <fullName evidence="7">Transcriptional activator NhaR</fullName>
    </submittedName>
</protein>
<dbReference type="SUPFAM" id="SSF46785">
    <property type="entry name" value="Winged helix' DNA-binding domain"/>
    <property type="match status" value="1"/>
</dbReference>
<evidence type="ECO:0000313" key="8">
    <source>
        <dbReference type="Proteomes" id="UP001549691"/>
    </source>
</evidence>
<dbReference type="InterPro" id="IPR036390">
    <property type="entry name" value="WH_DNA-bd_sf"/>
</dbReference>
<dbReference type="InterPro" id="IPR000847">
    <property type="entry name" value="LysR_HTH_N"/>
</dbReference>
<organism evidence="7 8">
    <name type="scientific">Uliginosibacterium flavum</name>
    <dbReference type="NCBI Taxonomy" id="1396831"/>
    <lineage>
        <taxon>Bacteria</taxon>
        <taxon>Pseudomonadati</taxon>
        <taxon>Pseudomonadota</taxon>
        <taxon>Betaproteobacteria</taxon>
        <taxon>Rhodocyclales</taxon>
        <taxon>Zoogloeaceae</taxon>
        <taxon>Uliginosibacterium</taxon>
    </lineage>
</organism>
<feature type="domain" description="HTH lysR-type" evidence="6">
    <location>
        <begin position="1"/>
        <end position="59"/>
    </location>
</feature>
<evidence type="ECO:0000259" key="6">
    <source>
        <dbReference type="PROSITE" id="PS50931"/>
    </source>
</evidence>
<dbReference type="Proteomes" id="UP001549691">
    <property type="component" value="Unassembled WGS sequence"/>
</dbReference>
<evidence type="ECO:0000256" key="4">
    <source>
        <dbReference type="ARBA" id="ARBA00023159"/>
    </source>
</evidence>
<dbReference type="NCBIfam" id="NF008284">
    <property type="entry name" value="PRK11062.1"/>
    <property type="match status" value="1"/>
</dbReference>
<reference evidence="7 8" key="1">
    <citation type="submission" date="2024-07" db="EMBL/GenBank/DDBJ databases">
        <title>Uliginosibacterium flavum JJ3220;KACC:17644.</title>
        <authorList>
            <person name="Kim M.K."/>
        </authorList>
    </citation>
    <scope>NUCLEOTIDE SEQUENCE [LARGE SCALE GENOMIC DNA]</scope>
    <source>
        <strain evidence="7 8">KACC:17644</strain>
    </source>
</reference>
<keyword evidence="8" id="KW-1185">Reference proteome</keyword>
<dbReference type="Gene3D" id="3.40.190.290">
    <property type="match status" value="1"/>
</dbReference>
<dbReference type="InterPro" id="IPR036388">
    <property type="entry name" value="WH-like_DNA-bd_sf"/>
</dbReference>
<accession>A0ABV2TMB5</accession>
<dbReference type="SUPFAM" id="SSF53850">
    <property type="entry name" value="Periplasmic binding protein-like II"/>
    <property type="match status" value="1"/>
</dbReference>
<keyword evidence="4" id="KW-0010">Activator</keyword>
<sequence length="300" mass="33442">MTNYKHLHYFWMVAKTGGLLRASEQLHTSPQTLSGQIKLLEERLGKPLFQKRGRKLELTESGQTVFSYANEIFSLGAEMEHALRTDSKSGRSIEFRVGVADALPKSIAYRLLEPAMRLTEPVRIVCREWKLDSLMAELATHRLDLVIADSPIPAGVSVKAYNHKLGRSGQSFFATPKLAARCKGAFPALLNGMPMLMHSEDSAVQKQLDRWLENEQIYPNVMGEFDDSALLKAFGREGQGIFAAPTVLEAEIVEQYGVKVLGRTEAVWQDFYAISVERRITHPCVLAICNSARGDLFASA</sequence>
<dbReference type="PANTHER" id="PTHR30293:SF2">
    <property type="entry name" value="TRANSCRIPTIONAL ACTIVATOR PROTEIN NHAR"/>
    <property type="match status" value="1"/>
</dbReference>
<dbReference type="Gene3D" id="1.10.10.10">
    <property type="entry name" value="Winged helix-like DNA-binding domain superfamily/Winged helix DNA-binding domain"/>
    <property type="match status" value="1"/>
</dbReference>
<dbReference type="RefSeq" id="WP_354601531.1">
    <property type="nucleotide sequence ID" value="NZ_JBEWZI010000013.1"/>
</dbReference>
<dbReference type="CDD" id="cd08429">
    <property type="entry name" value="PBP2_NhaR"/>
    <property type="match status" value="1"/>
</dbReference>
<comment type="similarity">
    <text evidence="1">Belongs to the LysR transcriptional regulatory family.</text>
</comment>
<gene>
    <name evidence="7" type="primary">nhaR</name>
    <name evidence="7" type="ORF">ABXR19_12770</name>
</gene>
<name>A0ABV2TMB5_9RHOO</name>
<keyword evidence="3" id="KW-0238">DNA-binding</keyword>